<proteinExistence type="inferred from homology"/>
<comment type="subcellular location">
    <subcellularLocation>
        <location evidence="1">Cell membrane</location>
        <topology evidence="1">Multi-pass membrane protein</topology>
    </subcellularLocation>
</comment>
<sequence length="361" mass="40746">MPKNTIGTIQPVSGITKWTSWLKKDISLPSRQGRKKLAFKKQVKVIQLFHNLFTSGFTLTESLAFLERSRLLESRAVDQMKQCLLAGQGLAQMMGAVGFSDAIVTQLALADYHGNVTSCLEKIQTYLSSLSLVRKKMIEVATYPLILLSFLMIIMLGLRHYLLPQLEAGNLATLLISYSPQIFLGTIMAIAVLGLVAYFVVKPMSKLKLCYVLARVPGLSSFVQLYLTAYYAREWGSLLGQGLELTQVVSLMQEQPSRLFQELGQDLEQALLSGQTFHEKVATYPFFRQEMSLMIEYGEVKSRLGSELEIYAQETWEIFFAKITKTTQLIQPFIFMLVALIIVMIYAAMLLPMYQNMELSL</sequence>
<feature type="domain" description="Type II secretion system protein GspF" evidence="8">
    <location>
        <begin position="47"/>
        <end position="164"/>
    </location>
</feature>
<evidence type="ECO:0000313" key="10">
    <source>
        <dbReference type="Proteomes" id="UP001595807"/>
    </source>
</evidence>
<dbReference type="InterPro" id="IPR047692">
    <property type="entry name" value="T4P_ComGB"/>
</dbReference>
<name>A0ABV8CWD9_9STRE</name>
<keyword evidence="4 7" id="KW-0812">Transmembrane</keyword>
<dbReference type="PANTHER" id="PTHR30012:SF0">
    <property type="entry name" value="TYPE II SECRETION SYSTEM PROTEIN F-RELATED"/>
    <property type="match status" value="1"/>
</dbReference>
<dbReference type="NCBIfam" id="NF041012">
    <property type="entry name" value="T4P_ComGB"/>
    <property type="match status" value="1"/>
</dbReference>
<dbReference type="PANTHER" id="PTHR30012">
    <property type="entry name" value="GENERAL SECRETION PATHWAY PROTEIN"/>
    <property type="match status" value="1"/>
</dbReference>
<evidence type="ECO:0000256" key="2">
    <source>
        <dbReference type="ARBA" id="ARBA00005745"/>
    </source>
</evidence>
<dbReference type="Proteomes" id="UP001595807">
    <property type="component" value="Unassembled WGS sequence"/>
</dbReference>
<feature type="transmembrane region" description="Helical" evidence="7">
    <location>
        <begin position="333"/>
        <end position="354"/>
    </location>
</feature>
<evidence type="ECO:0000256" key="4">
    <source>
        <dbReference type="ARBA" id="ARBA00022692"/>
    </source>
</evidence>
<evidence type="ECO:0000256" key="7">
    <source>
        <dbReference type="SAM" id="Phobius"/>
    </source>
</evidence>
<dbReference type="Pfam" id="PF00482">
    <property type="entry name" value="T2SSF"/>
    <property type="match status" value="2"/>
</dbReference>
<keyword evidence="10" id="KW-1185">Reference proteome</keyword>
<organism evidence="9 10">
    <name type="scientific">Streptococcus caprae</name>
    <dbReference type="NCBI Taxonomy" id="1640501"/>
    <lineage>
        <taxon>Bacteria</taxon>
        <taxon>Bacillati</taxon>
        <taxon>Bacillota</taxon>
        <taxon>Bacilli</taxon>
        <taxon>Lactobacillales</taxon>
        <taxon>Streptococcaceae</taxon>
        <taxon>Streptococcus</taxon>
    </lineage>
</organism>
<gene>
    <name evidence="9" type="primary">comGB</name>
    <name evidence="9" type="ORF">ACFORF_07010</name>
</gene>
<reference evidence="10" key="1">
    <citation type="journal article" date="2019" name="Int. J. Syst. Evol. Microbiol.">
        <title>The Global Catalogue of Microorganisms (GCM) 10K type strain sequencing project: providing services to taxonomists for standard genome sequencing and annotation.</title>
        <authorList>
            <consortium name="The Broad Institute Genomics Platform"/>
            <consortium name="The Broad Institute Genome Sequencing Center for Infectious Disease"/>
            <person name="Wu L."/>
            <person name="Ma J."/>
        </authorList>
    </citation>
    <scope>NUCLEOTIDE SEQUENCE [LARGE SCALE GENOMIC DNA]</scope>
    <source>
        <strain evidence="10">CCUG 67170</strain>
    </source>
</reference>
<evidence type="ECO:0000256" key="6">
    <source>
        <dbReference type="ARBA" id="ARBA00023136"/>
    </source>
</evidence>
<dbReference type="InterPro" id="IPR018076">
    <property type="entry name" value="T2SS_GspF_dom"/>
</dbReference>
<dbReference type="InterPro" id="IPR042094">
    <property type="entry name" value="T2SS_GspF_sf"/>
</dbReference>
<feature type="domain" description="Type II secretion system protein GspF" evidence="8">
    <location>
        <begin position="232"/>
        <end position="352"/>
    </location>
</feature>
<protein>
    <submittedName>
        <fullName evidence="9">Competence type IV pilus assembly protein ComGB</fullName>
    </submittedName>
</protein>
<dbReference type="EMBL" id="JBHRZV010000049">
    <property type="protein sequence ID" value="MFC3928312.1"/>
    <property type="molecule type" value="Genomic_DNA"/>
</dbReference>
<dbReference type="Gene3D" id="1.20.81.30">
    <property type="entry name" value="Type II secretion system (T2SS), domain F"/>
    <property type="match status" value="2"/>
</dbReference>
<feature type="transmembrane region" description="Helical" evidence="7">
    <location>
        <begin position="182"/>
        <end position="201"/>
    </location>
</feature>
<dbReference type="RefSeq" id="WP_380426742.1">
    <property type="nucleotide sequence ID" value="NZ_JBHRZV010000049.1"/>
</dbReference>
<dbReference type="InterPro" id="IPR003004">
    <property type="entry name" value="GspF/PilC"/>
</dbReference>
<keyword evidence="6 7" id="KW-0472">Membrane</keyword>
<comment type="caution">
    <text evidence="9">The sequence shown here is derived from an EMBL/GenBank/DDBJ whole genome shotgun (WGS) entry which is preliminary data.</text>
</comment>
<evidence type="ECO:0000313" key="9">
    <source>
        <dbReference type="EMBL" id="MFC3928312.1"/>
    </source>
</evidence>
<evidence type="ECO:0000256" key="3">
    <source>
        <dbReference type="ARBA" id="ARBA00022475"/>
    </source>
</evidence>
<comment type="similarity">
    <text evidence="2">Belongs to the GSP F family.</text>
</comment>
<evidence type="ECO:0000256" key="5">
    <source>
        <dbReference type="ARBA" id="ARBA00022989"/>
    </source>
</evidence>
<evidence type="ECO:0000256" key="1">
    <source>
        <dbReference type="ARBA" id="ARBA00004651"/>
    </source>
</evidence>
<evidence type="ECO:0000259" key="8">
    <source>
        <dbReference type="Pfam" id="PF00482"/>
    </source>
</evidence>
<keyword evidence="5 7" id="KW-1133">Transmembrane helix</keyword>
<feature type="transmembrane region" description="Helical" evidence="7">
    <location>
        <begin position="140"/>
        <end position="162"/>
    </location>
</feature>
<accession>A0ABV8CWD9</accession>
<keyword evidence="3" id="KW-1003">Cell membrane</keyword>